<gene>
    <name evidence="1" type="ORF">Stalingrad_28</name>
</gene>
<dbReference type="EMBL" id="MT711887">
    <property type="protein sequence ID" value="QNJ57279.1"/>
    <property type="molecule type" value="Genomic_DNA"/>
</dbReference>
<protein>
    <submittedName>
        <fullName evidence="1">Uncharacterized protein</fullName>
    </submittedName>
</protein>
<proteinExistence type="predicted"/>
<evidence type="ECO:0000313" key="1">
    <source>
        <dbReference type="EMBL" id="QNJ57279.1"/>
    </source>
</evidence>
<evidence type="ECO:0000313" key="2">
    <source>
        <dbReference type="Proteomes" id="UP000515980"/>
    </source>
</evidence>
<accession>A0A7G8LJ57</accession>
<name>A0A7G8LJ57_9CAUD</name>
<organism evidence="1 2">
    <name type="scientific">Pseudomonas phage Stalingrad</name>
    <dbReference type="NCBI Taxonomy" id="2762287"/>
    <lineage>
        <taxon>Viruses</taxon>
        <taxon>Duplodnaviria</taxon>
        <taxon>Heunggongvirae</taxon>
        <taxon>Uroviricota</taxon>
        <taxon>Caudoviricetes</taxon>
        <taxon>Autographivirales</taxon>
        <taxon>Autotranscriptaviridae</taxon>
        <taxon>Studiervirinae</taxon>
        <taxon>Troedvirus</taxon>
        <taxon>Troedvirus stalingrad</taxon>
    </lineage>
</organism>
<dbReference type="Proteomes" id="UP000515980">
    <property type="component" value="Segment"/>
</dbReference>
<reference evidence="1 2" key="1">
    <citation type="submission" date="2020-07" db="EMBL/GenBank/DDBJ databases">
        <authorList>
            <person name="Rupe E.O."/>
            <person name="Bordelon E."/>
            <person name="Abraham A."/>
            <person name="Temple L."/>
            <person name="McNeal J."/>
        </authorList>
    </citation>
    <scope>NUCLEOTIDE SEQUENCE [LARGE SCALE GENOMIC DNA]</scope>
</reference>
<sequence length="115" mass="12594">MPLIEETYQMSNAHKFNISLEATVVTAQTAVDQLTVARAAVKVAATTKAGLAKMEGLRGDKKYLNDLFRSDKSNEEVIVQILRNGLRQVIGELAGEASDSEQTVRFGNISVKVRE</sequence>
<keyword evidence="2" id="KW-1185">Reference proteome</keyword>